<name>A0ABW5N9L6_9FLAO</name>
<proteinExistence type="predicted"/>
<keyword evidence="2" id="KW-1185">Reference proteome</keyword>
<sequence>MGGNPAMDRIENLIGINRKDHEYLGEKNHFKSMLYRKHMKHLERSGKPYDKAWIIQQIEKYD</sequence>
<gene>
    <name evidence="1" type="ORF">ACFSTE_15850</name>
</gene>
<evidence type="ECO:0000313" key="2">
    <source>
        <dbReference type="Proteomes" id="UP001597459"/>
    </source>
</evidence>
<organism evidence="1 2">
    <name type="scientific">Aquimarina hainanensis</name>
    <dbReference type="NCBI Taxonomy" id="1578017"/>
    <lineage>
        <taxon>Bacteria</taxon>
        <taxon>Pseudomonadati</taxon>
        <taxon>Bacteroidota</taxon>
        <taxon>Flavobacteriia</taxon>
        <taxon>Flavobacteriales</taxon>
        <taxon>Flavobacteriaceae</taxon>
        <taxon>Aquimarina</taxon>
    </lineage>
</organism>
<evidence type="ECO:0000313" key="1">
    <source>
        <dbReference type="EMBL" id="MFD2592312.1"/>
    </source>
</evidence>
<comment type="caution">
    <text evidence="1">The sequence shown here is derived from an EMBL/GenBank/DDBJ whole genome shotgun (WGS) entry which is preliminary data.</text>
</comment>
<protein>
    <submittedName>
        <fullName evidence="1">Uncharacterized protein</fullName>
    </submittedName>
</protein>
<dbReference type="RefSeq" id="WP_378256735.1">
    <property type="nucleotide sequence ID" value="NZ_JBHSJV010000001.1"/>
</dbReference>
<dbReference type="Proteomes" id="UP001597459">
    <property type="component" value="Unassembled WGS sequence"/>
</dbReference>
<reference evidence="2" key="1">
    <citation type="journal article" date="2019" name="Int. J. Syst. Evol. Microbiol.">
        <title>The Global Catalogue of Microorganisms (GCM) 10K type strain sequencing project: providing services to taxonomists for standard genome sequencing and annotation.</title>
        <authorList>
            <consortium name="The Broad Institute Genomics Platform"/>
            <consortium name="The Broad Institute Genome Sequencing Center for Infectious Disease"/>
            <person name="Wu L."/>
            <person name="Ma J."/>
        </authorList>
    </citation>
    <scope>NUCLEOTIDE SEQUENCE [LARGE SCALE GENOMIC DNA]</scope>
    <source>
        <strain evidence="2">KCTC 42423</strain>
    </source>
</reference>
<accession>A0ABW5N9L6</accession>
<dbReference type="EMBL" id="JBHULX010000033">
    <property type="protein sequence ID" value="MFD2592312.1"/>
    <property type="molecule type" value="Genomic_DNA"/>
</dbReference>